<evidence type="ECO:0000256" key="1">
    <source>
        <dbReference type="SAM" id="MobiDB-lite"/>
    </source>
</evidence>
<dbReference type="InterPro" id="IPR006059">
    <property type="entry name" value="SBP"/>
</dbReference>
<reference evidence="2 3" key="1">
    <citation type="submission" date="2020-10" db="EMBL/GenBank/DDBJ databases">
        <title>Blautia liquoris sp.nov., isolated from the mud in a fermentation cellar used for the production of Chinese strong-flavoured liquor.</title>
        <authorList>
            <person name="Lu L."/>
        </authorList>
    </citation>
    <scope>NUCLEOTIDE SEQUENCE [LARGE SCALE GENOMIC DNA]</scope>
    <source>
        <strain evidence="2 3">LZLJ-3</strain>
    </source>
</reference>
<name>A0A7M2RDX1_9FIRM</name>
<protein>
    <submittedName>
        <fullName evidence="2">Sugar ABC transporter substrate-binding protein</fullName>
    </submittedName>
</protein>
<keyword evidence="3" id="KW-1185">Reference proteome</keyword>
<dbReference type="EMBL" id="CP063304">
    <property type="protein sequence ID" value="QOV18515.1"/>
    <property type="molecule type" value="Genomic_DNA"/>
</dbReference>
<proteinExistence type="predicted"/>
<dbReference type="KEGG" id="bliq:INP51_10890"/>
<feature type="compositionally biased region" description="Low complexity" evidence="1">
    <location>
        <begin position="22"/>
        <end position="38"/>
    </location>
</feature>
<dbReference type="RefSeq" id="WP_193734877.1">
    <property type="nucleotide sequence ID" value="NZ_CP063304.1"/>
</dbReference>
<dbReference type="PANTHER" id="PTHR43649">
    <property type="entry name" value="ARABINOSE-BINDING PROTEIN-RELATED"/>
    <property type="match status" value="1"/>
</dbReference>
<evidence type="ECO:0000313" key="2">
    <source>
        <dbReference type="EMBL" id="QOV18515.1"/>
    </source>
</evidence>
<dbReference type="PANTHER" id="PTHR43649:SF12">
    <property type="entry name" value="DIACETYLCHITOBIOSE BINDING PROTEIN DASA"/>
    <property type="match status" value="1"/>
</dbReference>
<sequence length="428" mass="47084">MKKKLLSVVLAATMVAGMTGCGSNPENKGSSGKGSESSDNIEPCTIKFQYWADNTDYSSLMQDIIKKFNDENEYDITVEGEETPWDGGGYSNTLFNAAMGGGAPDVATFKLSAAPMFVNNDLFADLTPFVDKWDEKDDIADNIYQVMKNAGGSDDSLYLMPWNTQILYIYYRPSVFKEAGITQTPETYDEFIEDIKKCTMDTDGDGKTDIYGFGMRGGAGGQEPWGDFIYGQGGSFDDLTSKESVKGMQDFIDLYQGGYVPKSATSDGFQETLANFQSGLTAMFVHHVGSSKGLIEALGDDVDAFMVPKGKGQWTSMGDTETVMFESCENKEAAFEWMKYLAANEGQKMWCEGTGQVPVDQKVQKDDYFQNDKFMKVSMEGIDFAGTVPVKDTTTEWISNWPAIISQALTGEITAEECMKQLDAALNK</sequence>
<dbReference type="AlphaFoldDB" id="A0A7M2RDX1"/>
<gene>
    <name evidence="2" type="ORF">INP51_10890</name>
</gene>
<dbReference type="InterPro" id="IPR050490">
    <property type="entry name" value="Bact_solute-bd_prot1"/>
</dbReference>
<dbReference type="Proteomes" id="UP000593601">
    <property type="component" value="Chromosome"/>
</dbReference>
<evidence type="ECO:0000313" key="3">
    <source>
        <dbReference type="Proteomes" id="UP000593601"/>
    </source>
</evidence>
<dbReference type="PROSITE" id="PS51257">
    <property type="entry name" value="PROKAR_LIPOPROTEIN"/>
    <property type="match status" value="1"/>
</dbReference>
<dbReference type="CDD" id="cd13585">
    <property type="entry name" value="PBP2_TMBP_like"/>
    <property type="match status" value="1"/>
</dbReference>
<dbReference type="SUPFAM" id="SSF53850">
    <property type="entry name" value="Periplasmic binding protein-like II"/>
    <property type="match status" value="1"/>
</dbReference>
<dbReference type="Pfam" id="PF13416">
    <property type="entry name" value="SBP_bac_8"/>
    <property type="match status" value="1"/>
</dbReference>
<feature type="region of interest" description="Disordered" evidence="1">
    <location>
        <begin position="21"/>
        <end position="40"/>
    </location>
</feature>
<accession>A0A7M2RDX1</accession>
<dbReference type="Gene3D" id="3.40.190.10">
    <property type="entry name" value="Periplasmic binding protein-like II"/>
    <property type="match status" value="2"/>
</dbReference>
<organism evidence="2 3">
    <name type="scientific">Blautia liquoris</name>
    <dbReference type="NCBI Taxonomy" id="2779518"/>
    <lineage>
        <taxon>Bacteria</taxon>
        <taxon>Bacillati</taxon>
        <taxon>Bacillota</taxon>
        <taxon>Clostridia</taxon>
        <taxon>Lachnospirales</taxon>
        <taxon>Lachnospiraceae</taxon>
        <taxon>Blautia</taxon>
    </lineage>
</organism>